<dbReference type="AlphaFoldDB" id="A0A1I1ZNH3"/>
<dbReference type="PANTHER" id="PTHR33693:SF9">
    <property type="entry name" value="TYPE-4 URACIL-DNA GLYCOSYLASE"/>
    <property type="match status" value="1"/>
</dbReference>
<evidence type="ECO:0000256" key="8">
    <source>
        <dbReference type="ARBA" id="ARBA00023014"/>
    </source>
</evidence>
<protein>
    <recommendedName>
        <fullName evidence="2">Type-4 uracil-DNA glycosylase</fullName>
    </recommendedName>
</protein>
<evidence type="ECO:0000256" key="9">
    <source>
        <dbReference type="ARBA" id="ARBA00023204"/>
    </source>
</evidence>
<reference evidence="12" key="1">
    <citation type="submission" date="2016-10" db="EMBL/GenBank/DDBJ databases">
        <authorList>
            <person name="Varghese N."/>
            <person name="Submissions S."/>
        </authorList>
    </citation>
    <scope>NUCLEOTIDE SEQUENCE [LARGE SCALE GENOMIC DNA]</scope>
    <source>
        <strain evidence="12">UNC178MFTsu3.1</strain>
    </source>
</reference>
<keyword evidence="9" id="KW-0234">DNA repair</keyword>
<dbReference type="GO" id="GO:0097506">
    <property type="term" value="F:deaminated base DNA N-glycosylase activity"/>
    <property type="evidence" value="ECO:0007669"/>
    <property type="project" value="UniProtKB-ARBA"/>
</dbReference>
<evidence type="ECO:0000313" key="12">
    <source>
        <dbReference type="Proteomes" id="UP000199477"/>
    </source>
</evidence>
<dbReference type="CDD" id="cd10030">
    <property type="entry name" value="UDG-F4_TTUDGA_SPO1dp_like"/>
    <property type="match status" value="1"/>
</dbReference>
<evidence type="ECO:0000256" key="3">
    <source>
        <dbReference type="ARBA" id="ARBA00022485"/>
    </source>
</evidence>
<gene>
    <name evidence="11" type="ORF">SAMN02799615_00770</name>
</gene>
<name>A0A1I1ZNH3_9GAMM</name>
<dbReference type="NCBIfam" id="TIGR00758">
    <property type="entry name" value="UDG_fam4"/>
    <property type="match status" value="1"/>
</dbReference>
<proteinExistence type="inferred from homology"/>
<evidence type="ECO:0000256" key="7">
    <source>
        <dbReference type="ARBA" id="ARBA00023004"/>
    </source>
</evidence>
<dbReference type="SMART" id="SM00987">
    <property type="entry name" value="UreE_C"/>
    <property type="match status" value="1"/>
</dbReference>
<dbReference type="GO" id="GO:0046872">
    <property type="term" value="F:metal ion binding"/>
    <property type="evidence" value="ECO:0007669"/>
    <property type="project" value="UniProtKB-KW"/>
</dbReference>
<evidence type="ECO:0000313" key="11">
    <source>
        <dbReference type="EMBL" id="SFE33239.1"/>
    </source>
</evidence>
<dbReference type="Proteomes" id="UP000199477">
    <property type="component" value="Unassembled WGS sequence"/>
</dbReference>
<evidence type="ECO:0000256" key="5">
    <source>
        <dbReference type="ARBA" id="ARBA00022763"/>
    </source>
</evidence>
<dbReference type="Pfam" id="PF03167">
    <property type="entry name" value="UDG"/>
    <property type="match status" value="1"/>
</dbReference>
<keyword evidence="4" id="KW-0479">Metal-binding</keyword>
<dbReference type="InterPro" id="IPR036895">
    <property type="entry name" value="Uracil-DNA_glycosylase-like_sf"/>
</dbReference>
<dbReference type="GO" id="GO:0051539">
    <property type="term" value="F:4 iron, 4 sulfur cluster binding"/>
    <property type="evidence" value="ECO:0007669"/>
    <property type="project" value="UniProtKB-KW"/>
</dbReference>
<feature type="domain" description="Uracil-DNA glycosylase-like" evidence="10">
    <location>
        <begin position="52"/>
        <end position="212"/>
    </location>
</feature>
<dbReference type="GO" id="GO:0006281">
    <property type="term" value="P:DNA repair"/>
    <property type="evidence" value="ECO:0007669"/>
    <property type="project" value="UniProtKB-KW"/>
</dbReference>
<keyword evidence="6" id="KW-0378">Hydrolase</keyword>
<evidence type="ECO:0000256" key="6">
    <source>
        <dbReference type="ARBA" id="ARBA00022801"/>
    </source>
</evidence>
<evidence type="ECO:0000256" key="1">
    <source>
        <dbReference type="ARBA" id="ARBA00006521"/>
    </source>
</evidence>
<evidence type="ECO:0000256" key="4">
    <source>
        <dbReference type="ARBA" id="ARBA00022723"/>
    </source>
</evidence>
<keyword evidence="12" id="KW-1185">Reference proteome</keyword>
<sequence length="221" mass="24295">MPQRIPFRPDVADLPLAKPPERIPTGSLATVRRKAKQCRDCPLWMHATQTVFGEGPADAQVMLIGEQPGAQEDLQGAPFVGPAGRMLDKALTQAGLSREAVYLTNTVKHFKFEPRGKARLHKRANAAEQAACRQWLAAELLRVKPRLVVAMGAMAAQALFGARFRMTQQRGQWQPLAAQAEGIATWHPSYVLRTRGGDARERAYAELVKDLRQVAARLAAG</sequence>
<accession>A0A1I1ZNH3</accession>
<dbReference type="Gene3D" id="3.40.470.10">
    <property type="entry name" value="Uracil-DNA glycosylase-like domain"/>
    <property type="match status" value="1"/>
</dbReference>
<keyword evidence="3" id="KW-0004">4Fe-4S</keyword>
<evidence type="ECO:0000256" key="2">
    <source>
        <dbReference type="ARBA" id="ARBA00019403"/>
    </source>
</evidence>
<keyword evidence="7" id="KW-0408">Iron</keyword>
<evidence type="ECO:0000259" key="10">
    <source>
        <dbReference type="SMART" id="SM00986"/>
    </source>
</evidence>
<dbReference type="RefSeq" id="WP_026636624.1">
    <property type="nucleotide sequence ID" value="NZ_FONH01000002.1"/>
</dbReference>
<dbReference type="SMART" id="SM00986">
    <property type="entry name" value="UDG"/>
    <property type="match status" value="1"/>
</dbReference>
<dbReference type="EMBL" id="FONH01000002">
    <property type="protein sequence ID" value="SFE33239.1"/>
    <property type="molecule type" value="Genomic_DNA"/>
</dbReference>
<dbReference type="InterPro" id="IPR005273">
    <property type="entry name" value="Ura-DNA_glyco_family4"/>
</dbReference>
<organism evidence="11 12">
    <name type="scientific">Dyella marensis</name>
    <dbReference type="NCBI Taxonomy" id="500610"/>
    <lineage>
        <taxon>Bacteria</taxon>
        <taxon>Pseudomonadati</taxon>
        <taxon>Pseudomonadota</taxon>
        <taxon>Gammaproteobacteria</taxon>
        <taxon>Lysobacterales</taxon>
        <taxon>Rhodanobacteraceae</taxon>
        <taxon>Dyella</taxon>
    </lineage>
</organism>
<comment type="similarity">
    <text evidence="1">Belongs to the uracil-DNA glycosylase (UDG) superfamily. Type 4 (UDGa) family.</text>
</comment>
<dbReference type="NCBIfam" id="TIGR03914">
    <property type="entry name" value="UDG_fam_dom"/>
    <property type="match status" value="1"/>
</dbReference>
<dbReference type="PANTHER" id="PTHR33693">
    <property type="entry name" value="TYPE-5 URACIL-DNA GLYCOSYLASE"/>
    <property type="match status" value="1"/>
</dbReference>
<keyword evidence="8" id="KW-0411">Iron-sulfur</keyword>
<dbReference type="InterPro" id="IPR051536">
    <property type="entry name" value="UDG_Type-4/5"/>
</dbReference>
<dbReference type="SUPFAM" id="SSF52141">
    <property type="entry name" value="Uracil-DNA glycosylase-like"/>
    <property type="match status" value="1"/>
</dbReference>
<dbReference type="STRING" id="500610.SAMN02799615_00770"/>
<dbReference type="InterPro" id="IPR005122">
    <property type="entry name" value="Uracil-DNA_glycosylase-like"/>
</dbReference>
<keyword evidence="5" id="KW-0227">DNA damage</keyword>